<evidence type="ECO:0000256" key="9">
    <source>
        <dbReference type="ARBA" id="ARBA00022989"/>
    </source>
</evidence>
<comment type="subunit">
    <text evidence="14">Interacts with BAF/BANF1. Interacts with protein phosphatase 2A (PP2A) components PPP2C (PPP2CA or PPP2CB) and PPP2R1A.</text>
</comment>
<dbReference type="GeneID" id="569920"/>
<organism evidence="19 20">
    <name type="scientific">Danio rerio</name>
    <name type="common">Zebrafish</name>
    <name type="synonym">Brachydanio rerio</name>
    <dbReference type="NCBI Taxonomy" id="7955"/>
    <lineage>
        <taxon>Eukaryota</taxon>
        <taxon>Metazoa</taxon>
        <taxon>Chordata</taxon>
        <taxon>Craniata</taxon>
        <taxon>Vertebrata</taxon>
        <taxon>Euteleostomi</taxon>
        <taxon>Actinopterygii</taxon>
        <taxon>Neopterygii</taxon>
        <taxon>Teleostei</taxon>
        <taxon>Ostariophysi</taxon>
        <taxon>Cypriniformes</taxon>
        <taxon>Danionidae</taxon>
        <taxon>Danioninae</taxon>
        <taxon>Danio</taxon>
    </lineage>
</organism>
<dbReference type="InterPro" id="IPR011015">
    <property type="entry name" value="LEM/LEM-like_dom_sf"/>
</dbReference>
<evidence type="ECO:0000256" key="1">
    <source>
        <dbReference type="ARBA" id="ARBA00004643"/>
    </source>
</evidence>
<dbReference type="Pfam" id="PF24567">
    <property type="entry name" value="ANKLE2_3rd"/>
    <property type="match status" value="1"/>
</dbReference>
<dbReference type="PANTHER" id="PTHR12349:SF4">
    <property type="entry name" value="ANKYRIN REPEAT AND LEM DOMAIN-CONTAINING PROTEIN 2"/>
    <property type="match status" value="1"/>
</dbReference>
<evidence type="ECO:0000256" key="10">
    <source>
        <dbReference type="ARBA" id="ARBA00023043"/>
    </source>
</evidence>
<dbReference type="GO" id="GO:0007399">
    <property type="term" value="P:nervous system development"/>
    <property type="evidence" value="ECO:0007669"/>
    <property type="project" value="UniProtKB-ARBA"/>
</dbReference>
<dbReference type="RefSeq" id="XP_068079979.1">
    <property type="nucleotide sequence ID" value="XM_068223878.1"/>
</dbReference>
<reference evidence="20 21" key="2">
    <citation type="submission" date="2025-04" db="UniProtKB">
        <authorList>
            <consortium name="RefSeq"/>
        </authorList>
    </citation>
    <scope>IDENTIFICATION</scope>
    <source>
        <strain evidence="20 21">Tuebingen</strain>
    </source>
</reference>
<accession>A0A8M9QKT0</accession>
<evidence type="ECO:0000256" key="3">
    <source>
        <dbReference type="ARBA" id="ARBA00022553"/>
    </source>
</evidence>
<dbReference type="InterPro" id="IPR036770">
    <property type="entry name" value="Ankyrin_rpt-contain_sf"/>
</dbReference>
<evidence type="ECO:0000256" key="14">
    <source>
        <dbReference type="ARBA" id="ARBA00063367"/>
    </source>
</evidence>
<dbReference type="AlphaFoldDB" id="A0A8M9QKT0"/>
<comment type="subcellular location">
    <subcellularLocation>
        <location evidence="1">Endoplasmic reticulum membrane</location>
        <topology evidence="1">Single-pass type III membrane protein</topology>
    </subcellularLocation>
</comment>
<feature type="region of interest" description="Disordered" evidence="17">
    <location>
        <begin position="49"/>
        <end position="97"/>
    </location>
</feature>
<dbReference type="GO" id="GO:0005783">
    <property type="term" value="C:endoplasmic reticulum"/>
    <property type="evidence" value="ECO:0000318"/>
    <property type="project" value="GO_Central"/>
</dbReference>
<dbReference type="GO" id="GO:0051301">
    <property type="term" value="P:cell division"/>
    <property type="evidence" value="ECO:0007669"/>
    <property type="project" value="UniProtKB-KW"/>
</dbReference>
<comment type="function">
    <text evidence="13">Involved in mitotic nuclear envelope reassembly by promoting dephosphorylation of BAF/BANF1 during mitotic exit. Coordinates the control of BAF/BANF1 dephosphorylation by inhibiting VRK1 kinase and promoting dephosphorylation of BAF/BANF1 by protein phosphatase 2A (PP2A), thereby facilitating nuclear envelope assembly. May regulate nuclear localization of VRK1 in non-dividing cells. It is unclear whether it acts as a real PP2A regulatory subunit or whether it is involved in recruitment of the PP2A complex. Involved in brain development.</text>
</comment>
<evidence type="ECO:0000256" key="15">
    <source>
        <dbReference type="ARBA" id="ARBA00074558"/>
    </source>
</evidence>
<dbReference type="Pfam" id="PF03020">
    <property type="entry name" value="LEM"/>
    <property type="match status" value="1"/>
</dbReference>
<evidence type="ECO:0000256" key="17">
    <source>
        <dbReference type="SAM" id="MobiDB-lite"/>
    </source>
</evidence>
<dbReference type="SUPFAM" id="SSF63451">
    <property type="entry name" value="LEM domain"/>
    <property type="match status" value="1"/>
</dbReference>
<keyword evidence="19" id="KW-1185">Reference proteome</keyword>
<dbReference type="InterPro" id="IPR003887">
    <property type="entry name" value="LEM_dom"/>
</dbReference>
<evidence type="ECO:0000256" key="16">
    <source>
        <dbReference type="ARBA" id="ARBA00081980"/>
    </source>
</evidence>
<evidence type="ECO:0000256" key="11">
    <source>
        <dbReference type="ARBA" id="ARBA00023136"/>
    </source>
</evidence>
<dbReference type="GO" id="GO:0051721">
    <property type="term" value="F:protein phosphatase 2A binding"/>
    <property type="evidence" value="ECO:0000318"/>
    <property type="project" value="GO_Central"/>
</dbReference>
<dbReference type="FunFam" id="1.10.720.40:FF:000001">
    <property type="entry name" value="LEM domain containing 2, isoform CRA_a"/>
    <property type="match status" value="1"/>
</dbReference>
<evidence type="ECO:0000313" key="21">
    <source>
        <dbReference type="RefSeq" id="XP_068079978.1"/>
    </source>
</evidence>
<evidence type="ECO:0000256" key="8">
    <source>
        <dbReference type="ARBA" id="ARBA00022968"/>
    </source>
</evidence>
<dbReference type="SMART" id="SM00248">
    <property type="entry name" value="ANK"/>
    <property type="match status" value="2"/>
</dbReference>
<dbReference type="Proteomes" id="UP000000437">
    <property type="component" value="Chromosome 10"/>
</dbReference>
<keyword evidence="9" id="KW-1133">Transmembrane helix</keyword>
<keyword evidence="4" id="KW-0132">Cell division</keyword>
<dbReference type="PANTHER" id="PTHR12349">
    <property type="entry name" value="ANKYRIN REPEAT AND LEM DOMAIN-CONTAINING PROTEIN 2"/>
    <property type="match status" value="1"/>
</dbReference>
<protein>
    <recommendedName>
        <fullName evidence="15">Ankyrin repeat and LEM domain-containing protein 2</fullName>
    </recommendedName>
    <alternativeName>
        <fullName evidence="16">LEM domain-containing protein 4</fullName>
    </alternativeName>
</protein>
<keyword evidence="8" id="KW-0735">Signal-anchor</keyword>
<dbReference type="RefSeq" id="XP_021334900.1">
    <property type="nucleotide sequence ID" value="XM_021479225.2"/>
</dbReference>
<evidence type="ECO:0000256" key="12">
    <source>
        <dbReference type="ARBA" id="ARBA00023306"/>
    </source>
</evidence>
<reference evidence="19" key="1">
    <citation type="journal article" date="2013" name="Nature">
        <title>The zebrafish reference genome sequence and its relationship to the human genome.</title>
        <authorList>
            <consortium name="Genome Reference Consortium Zebrafish"/>
            <person name="Howe K."/>
            <person name="Clark M.D."/>
            <person name="Torroja C.F."/>
            <person name="Torrance J."/>
            <person name="Berthelot C."/>
            <person name="Muffato M."/>
            <person name="Collins J.E."/>
            <person name="Humphray S."/>
            <person name="McLaren K."/>
            <person name="Matthews L."/>
            <person name="McLaren S."/>
            <person name="Sealy I."/>
            <person name="Caccamo M."/>
            <person name="Churcher C."/>
            <person name="Scott C."/>
            <person name="Barrett J.C."/>
            <person name="Koch R."/>
            <person name="Rauch G.J."/>
            <person name="White S."/>
            <person name="Chow W."/>
            <person name="Kilian B."/>
            <person name="Quintais L.T."/>
            <person name="Guerra-Assuncao J.A."/>
            <person name="Zhou Y."/>
            <person name="Gu Y."/>
            <person name="Yen J."/>
            <person name="Vogel J.H."/>
            <person name="Eyre T."/>
            <person name="Redmond S."/>
            <person name="Banerjee R."/>
            <person name="Chi J."/>
            <person name="Fu B."/>
            <person name="Langley E."/>
            <person name="Maguire S.F."/>
            <person name="Laird G.K."/>
            <person name="Lloyd D."/>
            <person name="Kenyon E."/>
            <person name="Donaldson S."/>
            <person name="Sehra H."/>
            <person name="Almeida-King J."/>
            <person name="Loveland J."/>
            <person name="Trevanion S."/>
            <person name="Jones M."/>
            <person name="Quail M."/>
            <person name="Willey D."/>
            <person name="Hunt A."/>
            <person name="Burton J."/>
            <person name="Sims S."/>
            <person name="McLay K."/>
            <person name="Plumb B."/>
            <person name="Davis J."/>
            <person name="Clee C."/>
            <person name="Oliver K."/>
            <person name="Clark R."/>
            <person name="Riddle C."/>
            <person name="Elliot D."/>
            <person name="Eliott D."/>
            <person name="Threadgold G."/>
            <person name="Harden G."/>
            <person name="Ware D."/>
            <person name="Begum S."/>
            <person name="Mortimore B."/>
            <person name="Mortimer B."/>
            <person name="Kerry G."/>
            <person name="Heath P."/>
            <person name="Phillimore B."/>
            <person name="Tracey A."/>
            <person name="Corby N."/>
            <person name="Dunn M."/>
            <person name="Johnson C."/>
            <person name="Wood J."/>
            <person name="Clark S."/>
            <person name="Pelan S."/>
            <person name="Griffiths G."/>
            <person name="Smith M."/>
            <person name="Glithero R."/>
            <person name="Howden P."/>
            <person name="Barker N."/>
            <person name="Lloyd C."/>
            <person name="Stevens C."/>
            <person name="Harley J."/>
            <person name="Holt K."/>
            <person name="Panagiotidis G."/>
            <person name="Lovell J."/>
            <person name="Beasley H."/>
            <person name="Henderson C."/>
            <person name="Gordon D."/>
            <person name="Auger K."/>
            <person name="Wright D."/>
            <person name="Collins J."/>
            <person name="Raisen C."/>
            <person name="Dyer L."/>
            <person name="Leung K."/>
            <person name="Robertson L."/>
            <person name="Ambridge K."/>
            <person name="Leongamornlert D."/>
            <person name="McGuire S."/>
            <person name="Gilderthorp R."/>
            <person name="Griffiths C."/>
            <person name="Manthravadi D."/>
            <person name="Nichol S."/>
            <person name="Barker G."/>
            <person name="Whitehead S."/>
            <person name="Kay M."/>
            <person name="Brown J."/>
            <person name="Murnane C."/>
            <person name="Gray E."/>
            <person name="Humphries M."/>
            <person name="Sycamore N."/>
            <person name="Barker D."/>
            <person name="Saunders D."/>
            <person name="Wallis J."/>
            <person name="Babbage A."/>
            <person name="Hammond S."/>
            <person name="Mashreghi-Mohammadi M."/>
            <person name="Barr L."/>
            <person name="Martin S."/>
            <person name="Wray P."/>
            <person name="Ellington A."/>
            <person name="Matthews N."/>
            <person name="Ellwood M."/>
            <person name="Woodmansey R."/>
            <person name="Clark G."/>
            <person name="Cooper J."/>
            <person name="Cooper J."/>
            <person name="Tromans A."/>
            <person name="Grafham D."/>
            <person name="Skuce C."/>
            <person name="Pandian R."/>
            <person name="Andrews R."/>
            <person name="Harrison E."/>
            <person name="Kimberley A."/>
            <person name="Garnett J."/>
            <person name="Fosker N."/>
            <person name="Hall R."/>
            <person name="Garner P."/>
            <person name="Kelly D."/>
            <person name="Bird C."/>
            <person name="Palmer S."/>
            <person name="Gehring I."/>
            <person name="Berger A."/>
            <person name="Dooley C.M."/>
            <person name="Ersan-Urun Z."/>
            <person name="Eser C."/>
            <person name="Geiger H."/>
            <person name="Geisler M."/>
            <person name="Karotki L."/>
            <person name="Kirn A."/>
            <person name="Konantz J."/>
            <person name="Konantz M."/>
            <person name="Oberlander M."/>
            <person name="Rudolph-Geiger S."/>
            <person name="Teucke M."/>
            <person name="Lanz C."/>
            <person name="Raddatz G."/>
            <person name="Osoegawa K."/>
            <person name="Zhu B."/>
            <person name="Rapp A."/>
            <person name="Widaa S."/>
            <person name="Langford C."/>
            <person name="Yang F."/>
            <person name="Schuster S.C."/>
            <person name="Carter N.P."/>
            <person name="Harrow J."/>
            <person name="Ning Z."/>
            <person name="Herrero J."/>
            <person name="Searle S.M."/>
            <person name="Enright A."/>
            <person name="Geisler R."/>
            <person name="Plasterk R.H."/>
            <person name="Lee C."/>
            <person name="Westerfield M."/>
            <person name="de Jong P.J."/>
            <person name="Zon L.I."/>
            <person name="Postlethwait J.H."/>
            <person name="Nusslein-Volhard C."/>
            <person name="Hubbard T.J."/>
            <person name="Roest Crollius H."/>
            <person name="Rogers J."/>
            <person name="Stemple D.L."/>
        </authorList>
    </citation>
    <scope>NUCLEOTIDE SEQUENCE [LARGE SCALE GENOMIC DNA]</scope>
    <source>
        <strain evidence="19">Tuebingen</strain>
    </source>
</reference>
<dbReference type="Gene3D" id="1.25.40.20">
    <property type="entry name" value="Ankyrin repeat-containing domain"/>
    <property type="match status" value="1"/>
</dbReference>
<dbReference type="Gene3D" id="1.10.720.40">
    <property type="match status" value="1"/>
</dbReference>
<evidence type="ECO:0000256" key="7">
    <source>
        <dbReference type="ARBA" id="ARBA00022824"/>
    </source>
</evidence>
<name>A0A8M9QKT0_DANRE</name>
<dbReference type="RefSeq" id="XP_068079978.1">
    <property type="nucleotide sequence ID" value="XM_068223877.1"/>
</dbReference>
<evidence type="ECO:0000313" key="22">
    <source>
        <dbReference type="RefSeq" id="XP_068079979.1"/>
    </source>
</evidence>
<keyword evidence="3" id="KW-0597">Phosphoprotein</keyword>
<dbReference type="RefSeq" id="XP_073770413.1">
    <property type="nucleotide sequence ID" value="XM_073914312.1"/>
</dbReference>
<dbReference type="GO" id="GO:0007084">
    <property type="term" value="P:mitotic nuclear membrane reassembly"/>
    <property type="evidence" value="ECO:0000318"/>
    <property type="project" value="GO_Central"/>
</dbReference>
<dbReference type="CDD" id="cd12944">
    <property type="entry name" value="LEM_ANKL2"/>
    <property type="match status" value="1"/>
</dbReference>
<gene>
    <name evidence="20 21 22" type="primary">LOC569920</name>
</gene>
<keyword evidence="10" id="KW-0040">ANK repeat</keyword>
<evidence type="ECO:0000256" key="6">
    <source>
        <dbReference type="ARBA" id="ARBA00022776"/>
    </source>
</evidence>
<dbReference type="Pfam" id="PF12796">
    <property type="entry name" value="Ank_2"/>
    <property type="match status" value="1"/>
</dbReference>
<evidence type="ECO:0000256" key="13">
    <source>
        <dbReference type="ARBA" id="ARBA00056222"/>
    </source>
</evidence>
<sequence length="682" mass="76569">MEAVLQRLQTLTPDELRVQLRAAGLQSGPVTHTTRSLWEKRLARALLEERTDSHTPHSSGALPADEPEQPISVQETQEAREESSETSTEGPSVYYGVCANPDEPSLLTGSPLVFVDQTKVLKAVMKLKDARFKAFASRAEAENFAKGLCGGRVSPEKPSTASVTDVEKANEFRSPRTQDLTATLRRTVETGDQQAFRELVWTNPRFLIGSGDNPTVLQEGCRYNVLHVAAKENQAGMARLLLETLEDPEFMKLMYPQDQENMLSQRIRYIVDLYLNTPDRASNETPLHFACKFGCPEVVNVLCSHPFIDKHCRNKYDQQPSSVICERKNRSKDVKQKILQYLEDRFYVPLLRAEDNTLPPVIGAPWCPGAQESCDQSLEQDRVMDSPKNPIMTIRAFVGPLSSAKAEEFQRRWKTPPREQAQYFHQILKSDAERGAERVGRELAHQMGYTWAEHWAFLNAFTDLSSRDGLKMLEEHLSSGNPPRTHCPAAHTGAAGDAGAVRLPVCDLLQEFEKVLQCGDQTDGESEDEELFFTADEDSDDAGGSWICRRVEQDPSISSSVSSSCSSFKSTHSTTTERDAADVFITGPSPSRLDHEVLVALNDVQIDLHLYPTVSRWRNRVVSYSPSQRQSWPAVSVLTPEQWSSTADRLNMLSGSPRLRRPPHCDHQLLMFSPTNKTYRHI</sequence>
<keyword evidence="12" id="KW-0131">Cell cycle</keyword>
<keyword evidence="5" id="KW-0812">Transmembrane</keyword>
<dbReference type="FunFam" id="1.25.40.20:FF:000072">
    <property type="entry name" value="Ankyrin repeat and LEM domain containing 2"/>
    <property type="match status" value="1"/>
</dbReference>
<dbReference type="InterPro" id="IPR002110">
    <property type="entry name" value="Ankyrin_rpt"/>
</dbReference>
<dbReference type="InterPro" id="IPR056237">
    <property type="entry name" value="ANKLE2_3rd"/>
</dbReference>
<comment type="similarity">
    <text evidence="2">Belongs to the ANKLE2 family.</text>
</comment>
<dbReference type="OrthoDB" id="7446186at2759"/>
<keyword evidence="7" id="KW-0256">Endoplasmic reticulum</keyword>
<keyword evidence="6" id="KW-0498">Mitosis</keyword>
<proteinExistence type="inferred from homology"/>
<dbReference type="SMART" id="SM00540">
    <property type="entry name" value="LEM"/>
    <property type="match status" value="1"/>
</dbReference>
<dbReference type="RefSeq" id="XP_073770414.1">
    <property type="nucleotide sequence ID" value="XM_073914313.1"/>
</dbReference>
<keyword evidence="11" id="KW-0472">Membrane</keyword>
<feature type="domain" description="LEM" evidence="18">
    <location>
        <begin position="5"/>
        <end position="49"/>
    </location>
</feature>
<dbReference type="InterPro" id="IPR035006">
    <property type="entry name" value="LEM_ANKL2"/>
</dbReference>
<dbReference type="PROSITE" id="PS50954">
    <property type="entry name" value="LEM"/>
    <property type="match status" value="1"/>
</dbReference>
<dbReference type="KEGG" id="dre:569920"/>
<evidence type="ECO:0000313" key="20">
    <source>
        <dbReference type="RefSeq" id="XP_021334900.1"/>
    </source>
</evidence>
<evidence type="ECO:0000256" key="4">
    <source>
        <dbReference type="ARBA" id="ARBA00022618"/>
    </source>
</evidence>
<evidence type="ECO:0000256" key="2">
    <source>
        <dbReference type="ARBA" id="ARBA00007597"/>
    </source>
</evidence>
<evidence type="ECO:0000259" key="18">
    <source>
        <dbReference type="PROSITE" id="PS50954"/>
    </source>
</evidence>
<evidence type="ECO:0000313" key="19">
    <source>
        <dbReference type="Proteomes" id="UP000000437"/>
    </source>
</evidence>
<dbReference type="SUPFAM" id="SSF48403">
    <property type="entry name" value="Ankyrin repeat"/>
    <property type="match status" value="1"/>
</dbReference>
<evidence type="ECO:0000256" key="5">
    <source>
        <dbReference type="ARBA" id="ARBA00022692"/>
    </source>
</evidence>
<dbReference type="GO" id="GO:0005789">
    <property type="term" value="C:endoplasmic reticulum membrane"/>
    <property type="evidence" value="ECO:0007669"/>
    <property type="project" value="UniProtKB-SubCell"/>
</dbReference>